<evidence type="ECO:0000256" key="1">
    <source>
        <dbReference type="ARBA" id="ARBA00004245"/>
    </source>
</evidence>
<evidence type="ECO:0000256" key="6">
    <source>
        <dbReference type="RuleBase" id="RU003909"/>
    </source>
</evidence>
<dbReference type="InterPro" id="IPR036140">
    <property type="entry name" value="PFN_sf"/>
</dbReference>
<dbReference type="PRINTS" id="PR00392">
    <property type="entry name" value="PROFILIN"/>
</dbReference>
<dbReference type="Pfam" id="PF00235">
    <property type="entry name" value="Profilin"/>
    <property type="match status" value="1"/>
</dbReference>
<comment type="subcellular location">
    <subcellularLocation>
        <location evidence="1">Cytoplasm</location>
        <location evidence="1">Cytoskeleton</location>
    </subcellularLocation>
</comment>
<accession>A0AAV8ETK8</accession>
<dbReference type="SMART" id="SM00392">
    <property type="entry name" value="PROF"/>
    <property type="match status" value="1"/>
</dbReference>
<organism evidence="7 8">
    <name type="scientific">Rhynchospora pubera</name>
    <dbReference type="NCBI Taxonomy" id="906938"/>
    <lineage>
        <taxon>Eukaryota</taxon>
        <taxon>Viridiplantae</taxon>
        <taxon>Streptophyta</taxon>
        <taxon>Embryophyta</taxon>
        <taxon>Tracheophyta</taxon>
        <taxon>Spermatophyta</taxon>
        <taxon>Magnoliopsida</taxon>
        <taxon>Liliopsida</taxon>
        <taxon>Poales</taxon>
        <taxon>Cyperaceae</taxon>
        <taxon>Cyperoideae</taxon>
        <taxon>Rhynchosporeae</taxon>
        <taxon>Rhynchospora</taxon>
    </lineage>
</organism>
<gene>
    <name evidence="7" type="ORF">LUZ62_066403</name>
</gene>
<keyword evidence="5" id="KW-0206">Cytoskeleton</keyword>
<dbReference type="GO" id="GO:0003785">
    <property type="term" value="F:actin monomer binding"/>
    <property type="evidence" value="ECO:0007669"/>
    <property type="project" value="TreeGrafter"/>
</dbReference>
<dbReference type="AlphaFoldDB" id="A0AAV8ETK8"/>
<dbReference type="EMBL" id="JAMFTS010000003">
    <property type="protein sequence ID" value="KAJ4782146.1"/>
    <property type="molecule type" value="Genomic_DNA"/>
</dbReference>
<dbReference type="GO" id="GO:0005856">
    <property type="term" value="C:cytoskeleton"/>
    <property type="evidence" value="ECO:0007669"/>
    <property type="project" value="UniProtKB-SubCell"/>
</dbReference>
<sequence>MSWQAVVDDNLMDRGLASAAIFHVDGNLLAASQSFSYKSEEITVILQGFENPAAIKGNGFSLGGTQYSILMAETDVVIGKKGTQGICIKKTINALIIIGICDKPMEIGRCAAIVEEIADALVYANRVIDD</sequence>
<comment type="similarity">
    <text evidence="2 6">Belongs to the profilin family.</text>
</comment>
<evidence type="ECO:0000256" key="5">
    <source>
        <dbReference type="ARBA" id="ARBA00023212"/>
    </source>
</evidence>
<keyword evidence="3" id="KW-0963">Cytoplasm</keyword>
<dbReference type="PANTHER" id="PTHR11604">
    <property type="entry name" value="PROFILIN"/>
    <property type="match status" value="1"/>
</dbReference>
<evidence type="ECO:0000256" key="3">
    <source>
        <dbReference type="ARBA" id="ARBA00022490"/>
    </source>
</evidence>
<keyword evidence="4 6" id="KW-0009">Actin-binding</keyword>
<evidence type="ECO:0000256" key="2">
    <source>
        <dbReference type="ARBA" id="ARBA00010058"/>
    </source>
</evidence>
<dbReference type="PANTHER" id="PTHR11604:SF49">
    <property type="entry name" value="PROFILIN-2"/>
    <property type="match status" value="1"/>
</dbReference>
<dbReference type="SUPFAM" id="SSF55770">
    <property type="entry name" value="Profilin (actin-binding protein)"/>
    <property type="match status" value="1"/>
</dbReference>
<evidence type="ECO:0000256" key="4">
    <source>
        <dbReference type="ARBA" id="ARBA00023203"/>
    </source>
</evidence>
<keyword evidence="8" id="KW-1185">Reference proteome</keyword>
<dbReference type="InterPro" id="IPR048278">
    <property type="entry name" value="PFN"/>
</dbReference>
<proteinExistence type="inferred from homology"/>
<dbReference type="PRINTS" id="PR01640">
    <property type="entry name" value="PROFILINPLNT"/>
</dbReference>
<dbReference type="Proteomes" id="UP001140206">
    <property type="component" value="Chromosome 3"/>
</dbReference>
<reference evidence="7" key="1">
    <citation type="submission" date="2022-08" db="EMBL/GenBank/DDBJ databases">
        <authorList>
            <person name="Marques A."/>
        </authorList>
    </citation>
    <scope>NUCLEOTIDE SEQUENCE</scope>
    <source>
        <strain evidence="7">RhyPub2mFocal</strain>
        <tissue evidence="7">Leaves</tissue>
    </source>
</reference>
<dbReference type="GO" id="GO:0005938">
    <property type="term" value="C:cell cortex"/>
    <property type="evidence" value="ECO:0007669"/>
    <property type="project" value="TreeGrafter"/>
</dbReference>
<evidence type="ECO:0000313" key="8">
    <source>
        <dbReference type="Proteomes" id="UP001140206"/>
    </source>
</evidence>
<evidence type="ECO:0000313" key="7">
    <source>
        <dbReference type="EMBL" id="KAJ4782146.1"/>
    </source>
</evidence>
<protein>
    <recommendedName>
        <fullName evidence="6">Profilin</fullName>
    </recommendedName>
</protein>
<name>A0AAV8ETK8_9POAL</name>
<dbReference type="InterPro" id="IPR005455">
    <property type="entry name" value="PFN_euk"/>
</dbReference>
<dbReference type="CDD" id="cd00148">
    <property type="entry name" value="PROF"/>
    <property type="match status" value="1"/>
</dbReference>
<dbReference type="Gene3D" id="3.30.450.30">
    <property type="entry name" value="Dynein light chain 2a, cytoplasmic"/>
    <property type="match status" value="1"/>
</dbReference>
<comment type="caution">
    <text evidence="7">The sequence shown here is derived from an EMBL/GenBank/DDBJ whole genome shotgun (WGS) entry which is preliminary data.</text>
</comment>